<keyword evidence="5" id="KW-1185">Reference proteome</keyword>
<evidence type="ECO:0000256" key="1">
    <source>
        <dbReference type="ARBA" id="ARBA00022737"/>
    </source>
</evidence>
<dbReference type="SMART" id="SM00248">
    <property type="entry name" value="ANK"/>
    <property type="match status" value="4"/>
</dbReference>
<dbReference type="PANTHER" id="PTHR24198">
    <property type="entry name" value="ANKYRIN REPEAT AND PROTEIN KINASE DOMAIN-CONTAINING PROTEIN"/>
    <property type="match status" value="1"/>
</dbReference>
<accession>A0A1Y1ZYX6</accession>
<dbReference type="SUPFAM" id="SSF48403">
    <property type="entry name" value="Ankyrin repeat"/>
    <property type="match status" value="1"/>
</dbReference>
<gene>
    <name evidence="4" type="ORF">BCR34DRAFT_178524</name>
</gene>
<evidence type="ECO:0000256" key="3">
    <source>
        <dbReference type="PROSITE-ProRule" id="PRU00023"/>
    </source>
</evidence>
<feature type="repeat" description="ANK" evidence="3">
    <location>
        <begin position="278"/>
        <end position="310"/>
    </location>
</feature>
<dbReference type="STRING" id="1231657.A0A1Y1ZYX6"/>
<dbReference type="AlphaFoldDB" id="A0A1Y1ZYX6"/>
<evidence type="ECO:0000313" key="4">
    <source>
        <dbReference type="EMBL" id="ORY15471.1"/>
    </source>
</evidence>
<dbReference type="Gene3D" id="1.25.40.20">
    <property type="entry name" value="Ankyrin repeat-containing domain"/>
    <property type="match status" value="1"/>
</dbReference>
<evidence type="ECO:0000256" key="2">
    <source>
        <dbReference type="ARBA" id="ARBA00023043"/>
    </source>
</evidence>
<name>A0A1Y1ZYX6_9PLEO</name>
<dbReference type="PROSITE" id="PS50088">
    <property type="entry name" value="ANK_REPEAT"/>
    <property type="match status" value="1"/>
</dbReference>
<dbReference type="InterPro" id="IPR002110">
    <property type="entry name" value="Ankyrin_rpt"/>
</dbReference>
<dbReference type="EMBL" id="MCFA01000025">
    <property type="protein sequence ID" value="ORY15471.1"/>
    <property type="molecule type" value="Genomic_DNA"/>
</dbReference>
<reference evidence="4" key="1">
    <citation type="submission" date="2016-07" db="EMBL/GenBank/DDBJ databases">
        <title>Pervasive Adenine N6-methylation of Active Genes in Fungi.</title>
        <authorList>
            <consortium name="DOE Joint Genome Institute"/>
            <person name="Mondo S.J."/>
            <person name="Dannebaum R.O."/>
            <person name="Kuo R.C."/>
            <person name="Labutti K."/>
            <person name="Haridas S."/>
            <person name="Kuo A."/>
            <person name="Salamov A."/>
            <person name="Ahrendt S.R."/>
            <person name="Lipzen A."/>
            <person name="Sullivan W."/>
            <person name="Andreopoulos W.B."/>
            <person name="Clum A."/>
            <person name="Lindquist E."/>
            <person name="Daum C."/>
            <person name="Ramamoorthy G.K."/>
            <person name="Gryganskyi A."/>
            <person name="Culley D."/>
            <person name="Magnuson J.K."/>
            <person name="James T.Y."/>
            <person name="O'Malley M.A."/>
            <person name="Stajich J.E."/>
            <person name="Spatafora J.W."/>
            <person name="Visel A."/>
            <person name="Grigoriev I.V."/>
        </authorList>
    </citation>
    <scope>NUCLEOTIDE SEQUENCE [LARGE SCALE GENOMIC DNA]</scope>
    <source>
        <strain evidence="4">CBS 115471</strain>
    </source>
</reference>
<keyword evidence="1" id="KW-0677">Repeat</keyword>
<protein>
    <submittedName>
        <fullName evidence="4">Uncharacterized protein</fullName>
    </submittedName>
</protein>
<comment type="caution">
    <text evidence="4">The sequence shown here is derived from an EMBL/GenBank/DDBJ whole genome shotgun (WGS) entry which is preliminary data.</text>
</comment>
<dbReference type="PANTHER" id="PTHR24198:SF194">
    <property type="entry name" value="INVERSIN-A"/>
    <property type="match status" value="1"/>
</dbReference>
<evidence type="ECO:0000313" key="5">
    <source>
        <dbReference type="Proteomes" id="UP000193144"/>
    </source>
</evidence>
<dbReference type="InterPro" id="IPR036770">
    <property type="entry name" value="Ankyrin_rpt-contain_sf"/>
</dbReference>
<dbReference type="Proteomes" id="UP000193144">
    <property type="component" value="Unassembled WGS sequence"/>
</dbReference>
<sequence>MCSLSCLEEPWPLEQRIRYQHPNLALAYLFSKAKGTRANEYEITRRINNKVRWIIQLMPEAQHREEEFLRGLCWEVIERRGKLQVAELLERVELLGENRQYATRLGEGNEELISTCASYLGLTPIVETLVGQDLTRVSLNDHLSSAVAGGHIELVRLLLSRGATIRTPFFPALLKKSHAPILRLLYDAKSVRFFCNLAYAHETAAAIGDMDTVIHFLRESEFSDLSWQPRGGSTLYRTILGTGAYYGHLELVQHAAQYTTDLECLGNCGKDCGGAGRLTTSALEAAAQRGHYSIVRFLLAKGAKPTSKALSGAAKAGWLRIAEGLIGAGVKVCPCWSGSGNMAFTDVVMRGDVDMAELFLHSGFGRNDAAFEYPFATKLAKYYAEKEGMHSMVRLIEKYGNMTTLGKSTPKSEAGINHQSTVPSVVKDLYK</sequence>
<proteinExistence type="predicted"/>
<organism evidence="4 5">
    <name type="scientific">Clohesyomyces aquaticus</name>
    <dbReference type="NCBI Taxonomy" id="1231657"/>
    <lineage>
        <taxon>Eukaryota</taxon>
        <taxon>Fungi</taxon>
        <taxon>Dikarya</taxon>
        <taxon>Ascomycota</taxon>
        <taxon>Pezizomycotina</taxon>
        <taxon>Dothideomycetes</taxon>
        <taxon>Pleosporomycetidae</taxon>
        <taxon>Pleosporales</taxon>
        <taxon>Lindgomycetaceae</taxon>
        <taxon>Clohesyomyces</taxon>
    </lineage>
</organism>
<dbReference type="OrthoDB" id="3799607at2759"/>
<dbReference type="Pfam" id="PF00023">
    <property type="entry name" value="Ank"/>
    <property type="match status" value="1"/>
</dbReference>
<keyword evidence="2 3" id="KW-0040">ANK repeat</keyword>